<feature type="domain" description="Peptidase M48" evidence="8">
    <location>
        <begin position="132"/>
        <end position="305"/>
    </location>
</feature>
<dbReference type="GO" id="GO:0006515">
    <property type="term" value="P:protein quality control for misfolded or incompletely synthesized proteins"/>
    <property type="evidence" value="ECO:0007669"/>
    <property type="project" value="TreeGrafter"/>
</dbReference>
<evidence type="ECO:0000256" key="6">
    <source>
        <dbReference type="RuleBase" id="RU003983"/>
    </source>
</evidence>
<dbReference type="OrthoDB" id="7464992at2759"/>
<dbReference type="Pfam" id="PF01435">
    <property type="entry name" value="Peptidase_M48"/>
    <property type="match status" value="1"/>
</dbReference>
<evidence type="ECO:0000256" key="4">
    <source>
        <dbReference type="ARBA" id="ARBA00022833"/>
    </source>
</evidence>
<evidence type="ECO:0000259" key="8">
    <source>
        <dbReference type="Pfam" id="PF01435"/>
    </source>
</evidence>
<keyword evidence="5 6" id="KW-0482">Metalloprotease</keyword>
<comment type="similarity">
    <text evidence="6">Belongs to the peptidase M48 family.</text>
</comment>
<keyword evidence="2" id="KW-0479">Metal-binding</keyword>
<dbReference type="GO" id="GO:0046872">
    <property type="term" value="F:metal ion binding"/>
    <property type="evidence" value="ECO:0007669"/>
    <property type="project" value="UniProtKB-KW"/>
</dbReference>
<comment type="caution">
    <text evidence="9">The sequence shown here is derived from an EMBL/GenBank/DDBJ whole genome shotgun (WGS) entry which is preliminary data.</text>
</comment>
<dbReference type="Gene3D" id="3.30.2010.10">
    <property type="entry name" value="Metalloproteases ('zincins'), catalytic domain"/>
    <property type="match status" value="1"/>
</dbReference>
<dbReference type="GO" id="GO:0005743">
    <property type="term" value="C:mitochondrial inner membrane"/>
    <property type="evidence" value="ECO:0007669"/>
    <property type="project" value="TreeGrafter"/>
</dbReference>
<reference evidence="9" key="1">
    <citation type="submission" date="2018-12" db="EMBL/GenBank/DDBJ databases">
        <authorList>
            <person name="Syme R.A."/>
            <person name="Farfan-Caceres L."/>
            <person name="Lichtenzveig J."/>
        </authorList>
    </citation>
    <scope>NUCLEOTIDE SEQUENCE</scope>
    <source>
        <strain evidence="9">Al4</strain>
    </source>
</reference>
<keyword evidence="1 6" id="KW-0645">Protease</keyword>
<dbReference type="EMBL" id="RZGK01000020">
    <property type="protein sequence ID" value="KAF9691500.1"/>
    <property type="molecule type" value="Genomic_DNA"/>
</dbReference>
<feature type="region of interest" description="Disordered" evidence="7">
    <location>
        <begin position="1"/>
        <end position="26"/>
    </location>
</feature>
<sequence length="341" mass="37854">MHRIRPRAIPSAFPRPTKTASNHAPFRSYQRLPFGRSGPQYQRFNARSGITGLFTRWAARPTFYRDVGVLTAGTGTIYVLNLEEVPVSGRRRFNFVPAKMEEALGESTVAEIKQQYAGRFLPDHDPRVRLVKKVLERLLPFAFQEGQGLSEMAWEVHVIDSPEENAFVVPGGKVFVFTGILPHCQDEDGIAAVLGHEIAHVVAHHTAERMSQAPLLLLPLLASLALDISFYSANMLLQLFLSMPASRKHEAEADYIGLLMSAQACYRPEAALEFWTRMEKVGQGGPPEFLSTHPSSHNRGEKIREALPRAWEVAEQSECQGTGRLVGGFRSAVGGGAVVRW</sequence>
<evidence type="ECO:0000256" key="3">
    <source>
        <dbReference type="ARBA" id="ARBA00022801"/>
    </source>
</evidence>
<dbReference type="CDD" id="cd07331">
    <property type="entry name" value="M48C_Oma1_like"/>
    <property type="match status" value="1"/>
</dbReference>
<dbReference type="InterPro" id="IPR001915">
    <property type="entry name" value="Peptidase_M48"/>
</dbReference>
<keyword evidence="3 6" id="KW-0378">Hydrolase</keyword>
<dbReference type="GO" id="GO:0004222">
    <property type="term" value="F:metalloendopeptidase activity"/>
    <property type="evidence" value="ECO:0007669"/>
    <property type="project" value="InterPro"/>
</dbReference>
<organism evidence="9 10">
    <name type="scientific">Ascochyta lentis</name>
    <dbReference type="NCBI Taxonomy" id="205686"/>
    <lineage>
        <taxon>Eukaryota</taxon>
        <taxon>Fungi</taxon>
        <taxon>Dikarya</taxon>
        <taxon>Ascomycota</taxon>
        <taxon>Pezizomycotina</taxon>
        <taxon>Dothideomycetes</taxon>
        <taxon>Pleosporomycetidae</taxon>
        <taxon>Pleosporales</taxon>
        <taxon>Pleosporineae</taxon>
        <taxon>Didymellaceae</taxon>
        <taxon>Ascochyta</taxon>
    </lineage>
</organism>
<gene>
    <name evidence="9" type="ORF">EKO04_010529</name>
</gene>
<accession>A0A8H7ISQ9</accession>
<proteinExistence type="inferred from homology"/>
<comment type="cofactor">
    <cofactor evidence="6">
        <name>Zn(2+)</name>
        <dbReference type="ChEBI" id="CHEBI:29105"/>
    </cofactor>
    <text evidence="6">Binds 1 zinc ion per subunit.</text>
</comment>
<evidence type="ECO:0000313" key="10">
    <source>
        <dbReference type="Proteomes" id="UP000651452"/>
    </source>
</evidence>
<reference evidence="9" key="2">
    <citation type="submission" date="2020-09" db="EMBL/GenBank/DDBJ databases">
        <title>Reference genome assembly for Australian Ascochyta lentis isolate Al4.</title>
        <authorList>
            <person name="Lee R.C."/>
            <person name="Farfan-Caceres L.M."/>
            <person name="Debler J.W."/>
            <person name="Williams A.H."/>
            <person name="Henares B.M."/>
        </authorList>
    </citation>
    <scope>NUCLEOTIDE SEQUENCE</scope>
    <source>
        <strain evidence="9">Al4</strain>
    </source>
</reference>
<evidence type="ECO:0000256" key="1">
    <source>
        <dbReference type="ARBA" id="ARBA00022670"/>
    </source>
</evidence>
<evidence type="ECO:0000256" key="2">
    <source>
        <dbReference type="ARBA" id="ARBA00022723"/>
    </source>
</evidence>
<dbReference type="Proteomes" id="UP000651452">
    <property type="component" value="Unassembled WGS sequence"/>
</dbReference>
<name>A0A8H7ISQ9_9PLEO</name>
<dbReference type="GO" id="GO:0034982">
    <property type="term" value="P:mitochondrial protein processing"/>
    <property type="evidence" value="ECO:0007669"/>
    <property type="project" value="TreeGrafter"/>
</dbReference>
<keyword evidence="4 6" id="KW-0862">Zinc</keyword>
<evidence type="ECO:0000313" key="9">
    <source>
        <dbReference type="EMBL" id="KAF9691500.1"/>
    </source>
</evidence>
<protein>
    <recommendedName>
        <fullName evidence="8">Peptidase M48 domain-containing protein</fullName>
    </recommendedName>
</protein>
<dbReference type="AlphaFoldDB" id="A0A8H7ISQ9"/>
<keyword evidence="10" id="KW-1185">Reference proteome</keyword>
<dbReference type="PANTHER" id="PTHR22726:SF1">
    <property type="entry name" value="METALLOENDOPEPTIDASE OMA1, MITOCHONDRIAL"/>
    <property type="match status" value="1"/>
</dbReference>
<dbReference type="InterPro" id="IPR051156">
    <property type="entry name" value="Mito/Outer_Membr_Metalloprot"/>
</dbReference>
<evidence type="ECO:0000256" key="7">
    <source>
        <dbReference type="SAM" id="MobiDB-lite"/>
    </source>
</evidence>
<dbReference type="PANTHER" id="PTHR22726">
    <property type="entry name" value="METALLOENDOPEPTIDASE OMA1"/>
    <property type="match status" value="1"/>
</dbReference>
<evidence type="ECO:0000256" key="5">
    <source>
        <dbReference type="ARBA" id="ARBA00023049"/>
    </source>
</evidence>